<evidence type="ECO:0000313" key="2">
    <source>
        <dbReference type="Proteomes" id="UP001056384"/>
    </source>
</evidence>
<dbReference type="AlphaFoldDB" id="A0A9Q9AWE7"/>
<organism evidence="1 2">
    <name type="scientific">Septoria linicola</name>
    <dbReference type="NCBI Taxonomy" id="215465"/>
    <lineage>
        <taxon>Eukaryota</taxon>
        <taxon>Fungi</taxon>
        <taxon>Dikarya</taxon>
        <taxon>Ascomycota</taxon>
        <taxon>Pezizomycotina</taxon>
        <taxon>Dothideomycetes</taxon>
        <taxon>Dothideomycetidae</taxon>
        <taxon>Mycosphaerellales</taxon>
        <taxon>Mycosphaerellaceae</taxon>
        <taxon>Septoria</taxon>
    </lineage>
</organism>
<protein>
    <submittedName>
        <fullName evidence="1">Uncharacterized protein</fullName>
    </submittedName>
</protein>
<dbReference type="Proteomes" id="UP001056384">
    <property type="component" value="Chromosome 5"/>
</dbReference>
<accession>A0A9Q9AWE7</accession>
<name>A0A9Q9AWE7_9PEZI</name>
<gene>
    <name evidence="1" type="ORF">Slin15195_G063800</name>
</gene>
<proteinExistence type="predicted"/>
<keyword evidence="2" id="KW-1185">Reference proteome</keyword>
<dbReference type="EMBL" id="CP099422">
    <property type="protein sequence ID" value="USW53061.1"/>
    <property type="molecule type" value="Genomic_DNA"/>
</dbReference>
<sequence length="271" mass="30334">MDDDFSALSASTGPATTTVTGWKSLHHYFYLAIQTRLDRSRVQLSLADMDIGGGDHLAATEMRQPPNDQERSKCCEYSLEHSRAAGDDLCYNVILYGRSPSFAPLFFAAEEPTKAFTVTSTGSRTYPGKATLKTLEFMSLDDVHDGQAYFVAVKLNTRFLKLGPHNDESIFDDDYQDVWSISSQQLGMHINRMDRFSIDQPMISRLHRKGFHGSRMDMLLTQPPNTRVWAILPRGKVLESNRKGHSCGGKSGEWSYAQTCCKCTDGQVSRA</sequence>
<reference evidence="1" key="1">
    <citation type="submission" date="2022-06" db="EMBL/GenBank/DDBJ databases">
        <title>Complete genome sequences of two strains of the flax pathogen Septoria linicola.</title>
        <authorList>
            <person name="Lapalu N."/>
            <person name="Simon A."/>
            <person name="Demenou B."/>
            <person name="Paumier D."/>
            <person name="Guillot M.-P."/>
            <person name="Gout L."/>
            <person name="Valade R."/>
        </authorList>
    </citation>
    <scope>NUCLEOTIDE SEQUENCE</scope>
    <source>
        <strain evidence="1">SE15195</strain>
    </source>
</reference>
<evidence type="ECO:0000313" key="1">
    <source>
        <dbReference type="EMBL" id="USW53061.1"/>
    </source>
</evidence>